<dbReference type="GO" id="GO:0046839">
    <property type="term" value="P:phospholipid dephosphorylation"/>
    <property type="evidence" value="ECO:0007669"/>
    <property type="project" value="TreeGrafter"/>
</dbReference>
<feature type="compositionally biased region" description="Basic and acidic residues" evidence="6">
    <location>
        <begin position="232"/>
        <end position="247"/>
    </location>
</feature>
<dbReference type="GO" id="GO:0008195">
    <property type="term" value="F:phosphatidate phosphatase activity"/>
    <property type="evidence" value="ECO:0007669"/>
    <property type="project" value="TreeGrafter"/>
</dbReference>
<dbReference type="AlphaFoldDB" id="A0A4Y8D095"/>
<organism evidence="9 10">
    <name type="scientific">Botryotinia calthae</name>
    <dbReference type="NCBI Taxonomy" id="38488"/>
    <lineage>
        <taxon>Eukaryota</taxon>
        <taxon>Fungi</taxon>
        <taxon>Dikarya</taxon>
        <taxon>Ascomycota</taxon>
        <taxon>Pezizomycotina</taxon>
        <taxon>Leotiomycetes</taxon>
        <taxon>Helotiales</taxon>
        <taxon>Sclerotiniaceae</taxon>
        <taxon>Botryotinia</taxon>
    </lineage>
</organism>
<feature type="region of interest" description="Disordered" evidence="6">
    <location>
        <begin position="229"/>
        <end position="256"/>
    </location>
</feature>
<reference evidence="9 10" key="1">
    <citation type="submission" date="2017-11" db="EMBL/GenBank/DDBJ databases">
        <title>Comparative genomics of Botrytis spp.</title>
        <authorList>
            <person name="Valero-Jimenez C.A."/>
            <person name="Tapia P."/>
            <person name="Veloso J."/>
            <person name="Silva-Moreno E."/>
            <person name="Staats M."/>
            <person name="Valdes J.H."/>
            <person name="Van Kan J.A.L."/>
        </authorList>
    </citation>
    <scope>NUCLEOTIDE SEQUENCE [LARGE SCALE GENOMIC DNA]</scope>
    <source>
        <strain evidence="9 10">MUCL2830</strain>
    </source>
</reference>
<evidence type="ECO:0000259" key="8">
    <source>
        <dbReference type="Pfam" id="PF01569"/>
    </source>
</evidence>
<keyword evidence="10" id="KW-1185">Reference proteome</keyword>
<keyword evidence="5 7" id="KW-0472">Membrane</keyword>
<dbReference type="GO" id="GO:0016020">
    <property type="term" value="C:membrane"/>
    <property type="evidence" value="ECO:0007669"/>
    <property type="project" value="UniProtKB-SubCell"/>
</dbReference>
<proteinExistence type="inferred from homology"/>
<gene>
    <name evidence="9" type="ORF">BOTCAL_0232g00040</name>
</gene>
<evidence type="ECO:0000256" key="7">
    <source>
        <dbReference type="SAM" id="Phobius"/>
    </source>
</evidence>
<feature type="domain" description="Phosphatidic acid phosphatase type 2/haloperoxidase" evidence="8">
    <location>
        <begin position="155"/>
        <end position="206"/>
    </location>
</feature>
<dbReference type="PANTHER" id="PTHR10165">
    <property type="entry name" value="LIPID PHOSPHATE PHOSPHATASE"/>
    <property type="match status" value="1"/>
</dbReference>
<dbReference type="Pfam" id="PF01569">
    <property type="entry name" value="PAP2"/>
    <property type="match status" value="1"/>
</dbReference>
<protein>
    <recommendedName>
        <fullName evidence="8">Phosphatidic acid phosphatase type 2/haloperoxidase domain-containing protein</fullName>
    </recommendedName>
</protein>
<dbReference type="OrthoDB" id="10030083at2759"/>
<feature type="transmembrane region" description="Helical" evidence="7">
    <location>
        <begin position="109"/>
        <end position="130"/>
    </location>
</feature>
<sequence length="256" mass="28857">MSRIGRNTGGLTSKPGWIGAVARFWEKSYAPDYVGFVLLLTAYILIEFLREPFHRMFFINNINIQYPHALVERVPVGWNLIYAGVIPCITLAIWLGISRANLHKCHVTMLGFFIGLVLTSFITDVIKNAVGRPRPDLISRCKPTPETPENKPRTDLGRVLLALAPLLGAAMIAISRCEDYRHDVYDVTCGSILGISLAYFSYRRYFPRLHSSKCHEPYPSREAAFNQGFGKIKNDEETEVGRAREFDVSDNESDAS</sequence>
<comment type="subcellular location">
    <subcellularLocation>
        <location evidence="1">Membrane</location>
        <topology evidence="1">Multi-pass membrane protein</topology>
    </subcellularLocation>
</comment>
<feature type="transmembrane region" description="Helical" evidence="7">
    <location>
        <begin position="76"/>
        <end position="97"/>
    </location>
</feature>
<dbReference type="PANTHER" id="PTHR10165:SF35">
    <property type="entry name" value="RE23632P"/>
    <property type="match status" value="1"/>
</dbReference>
<dbReference type="InterPro" id="IPR000326">
    <property type="entry name" value="PAP2/HPO"/>
</dbReference>
<comment type="similarity">
    <text evidence="2">Belongs to the PA-phosphatase related phosphoesterase family.</text>
</comment>
<evidence type="ECO:0000256" key="1">
    <source>
        <dbReference type="ARBA" id="ARBA00004141"/>
    </source>
</evidence>
<evidence type="ECO:0000256" key="6">
    <source>
        <dbReference type="SAM" id="MobiDB-lite"/>
    </source>
</evidence>
<comment type="caution">
    <text evidence="9">The sequence shown here is derived from an EMBL/GenBank/DDBJ whole genome shotgun (WGS) entry which is preliminary data.</text>
</comment>
<dbReference type="GO" id="GO:0006644">
    <property type="term" value="P:phospholipid metabolic process"/>
    <property type="evidence" value="ECO:0007669"/>
    <property type="project" value="InterPro"/>
</dbReference>
<accession>A0A4Y8D095</accession>
<dbReference type="SUPFAM" id="SSF48317">
    <property type="entry name" value="Acid phosphatase/Vanadium-dependent haloperoxidase"/>
    <property type="match status" value="1"/>
</dbReference>
<keyword evidence="4 7" id="KW-1133">Transmembrane helix</keyword>
<dbReference type="Proteomes" id="UP000297299">
    <property type="component" value="Unassembled WGS sequence"/>
</dbReference>
<feature type="transmembrane region" description="Helical" evidence="7">
    <location>
        <begin position="159"/>
        <end position="176"/>
    </location>
</feature>
<evidence type="ECO:0000313" key="10">
    <source>
        <dbReference type="Proteomes" id="UP000297299"/>
    </source>
</evidence>
<evidence type="ECO:0000256" key="4">
    <source>
        <dbReference type="ARBA" id="ARBA00022989"/>
    </source>
</evidence>
<feature type="transmembrane region" description="Helical" evidence="7">
    <location>
        <begin position="33"/>
        <end position="49"/>
    </location>
</feature>
<evidence type="ECO:0000256" key="3">
    <source>
        <dbReference type="ARBA" id="ARBA00022692"/>
    </source>
</evidence>
<evidence type="ECO:0000313" key="9">
    <source>
        <dbReference type="EMBL" id="TEY55496.1"/>
    </source>
</evidence>
<name>A0A4Y8D095_9HELO</name>
<dbReference type="InterPro" id="IPR043216">
    <property type="entry name" value="PAP-like"/>
</dbReference>
<evidence type="ECO:0000256" key="2">
    <source>
        <dbReference type="ARBA" id="ARBA00008816"/>
    </source>
</evidence>
<dbReference type="EMBL" id="PHWZ01000232">
    <property type="protein sequence ID" value="TEY55496.1"/>
    <property type="molecule type" value="Genomic_DNA"/>
</dbReference>
<dbReference type="Gene3D" id="1.20.144.10">
    <property type="entry name" value="Phosphatidic acid phosphatase type 2/haloperoxidase"/>
    <property type="match status" value="2"/>
</dbReference>
<evidence type="ECO:0000256" key="5">
    <source>
        <dbReference type="ARBA" id="ARBA00023136"/>
    </source>
</evidence>
<dbReference type="STRING" id="38488.A0A4Y8D095"/>
<keyword evidence="3 7" id="KW-0812">Transmembrane</keyword>
<dbReference type="InterPro" id="IPR036938">
    <property type="entry name" value="PAP2/HPO_sf"/>
</dbReference>